<organism evidence="2 3">
    <name type="scientific">Halomonas cibimaris</name>
    <dbReference type="NCBI Taxonomy" id="657012"/>
    <lineage>
        <taxon>Bacteria</taxon>
        <taxon>Pseudomonadati</taxon>
        <taxon>Pseudomonadota</taxon>
        <taxon>Gammaproteobacteria</taxon>
        <taxon>Oceanospirillales</taxon>
        <taxon>Halomonadaceae</taxon>
        <taxon>Halomonas</taxon>
    </lineage>
</organism>
<protein>
    <submittedName>
        <fullName evidence="2">Uncharacterized protein</fullName>
    </submittedName>
</protein>
<dbReference type="RefSeq" id="WP_344704954.1">
    <property type="nucleotide sequence ID" value="NZ_BAAAZT010000077.1"/>
</dbReference>
<evidence type="ECO:0000313" key="3">
    <source>
        <dbReference type="Proteomes" id="UP001500133"/>
    </source>
</evidence>
<dbReference type="Proteomes" id="UP001500133">
    <property type="component" value="Unassembled WGS sequence"/>
</dbReference>
<keyword evidence="1" id="KW-0812">Transmembrane</keyword>
<feature type="transmembrane region" description="Helical" evidence="1">
    <location>
        <begin position="188"/>
        <end position="205"/>
    </location>
</feature>
<proteinExistence type="predicted"/>
<comment type="caution">
    <text evidence="2">The sequence shown here is derived from an EMBL/GenBank/DDBJ whole genome shotgun (WGS) entry which is preliminary data.</text>
</comment>
<keyword evidence="3" id="KW-1185">Reference proteome</keyword>
<dbReference type="EMBL" id="BAAAZT010000077">
    <property type="protein sequence ID" value="GAA3910340.1"/>
    <property type="molecule type" value="Genomic_DNA"/>
</dbReference>
<feature type="transmembrane region" description="Helical" evidence="1">
    <location>
        <begin position="75"/>
        <end position="92"/>
    </location>
</feature>
<keyword evidence="1" id="KW-0472">Membrane</keyword>
<evidence type="ECO:0000313" key="2">
    <source>
        <dbReference type="EMBL" id="GAA3910340.1"/>
    </source>
</evidence>
<gene>
    <name evidence="2" type="ORF">GCM10022228_21600</name>
</gene>
<feature type="transmembrane region" description="Helical" evidence="1">
    <location>
        <begin position="107"/>
        <end position="125"/>
    </location>
</feature>
<feature type="transmembrane region" description="Helical" evidence="1">
    <location>
        <begin position="137"/>
        <end position="156"/>
    </location>
</feature>
<accession>A0ABP7LYR3</accession>
<feature type="transmembrane region" description="Helical" evidence="1">
    <location>
        <begin position="7"/>
        <end position="29"/>
    </location>
</feature>
<sequence length="219" mass="24623">MHHTSSAWPIGIGALFLRATLYLLITGAIAQGAYLEAAYLPDLRFSELAFTELTQTGFLTLACGILLYVRQRLNVWPNVTLLLLAFLGASLVREQDAFLDAYVAEHAWKVLVAAIILPSMTRVAMNWRRFAVELGQYANSFSLGLFTAGFFTTYAFSRLYGRKEVWQAVMQERYLGSIKSMAEEVVELMGYALILFAMIELLLLARRIYRARLQATSSS</sequence>
<name>A0ABP7LYR3_9GAMM</name>
<evidence type="ECO:0000256" key="1">
    <source>
        <dbReference type="SAM" id="Phobius"/>
    </source>
</evidence>
<keyword evidence="1" id="KW-1133">Transmembrane helix</keyword>
<feature type="transmembrane region" description="Helical" evidence="1">
    <location>
        <begin position="49"/>
        <end position="68"/>
    </location>
</feature>
<reference evidence="3" key="1">
    <citation type="journal article" date="2019" name="Int. J. Syst. Evol. Microbiol.">
        <title>The Global Catalogue of Microorganisms (GCM) 10K type strain sequencing project: providing services to taxonomists for standard genome sequencing and annotation.</title>
        <authorList>
            <consortium name="The Broad Institute Genomics Platform"/>
            <consortium name="The Broad Institute Genome Sequencing Center for Infectious Disease"/>
            <person name="Wu L."/>
            <person name="Ma J."/>
        </authorList>
    </citation>
    <scope>NUCLEOTIDE SEQUENCE [LARGE SCALE GENOMIC DNA]</scope>
    <source>
        <strain evidence="3">JCM 16914</strain>
    </source>
</reference>